<reference evidence="3 4" key="1">
    <citation type="journal article" date="2014" name="Genome Biol. Evol.">
        <title>The secreted proteins of Achlya hypogyna and Thraustotheca clavata identify the ancestral oomycete secretome and reveal gene acquisitions by horizontal gene transfer.</title>
        <authorList>
            <person name="Misner I."/>
            <person name="Blouin N."/>
            <person name="Leonard G."/>
            <person name="Richards T.A."/>
            <person name="Lane C.E."/>
        </authorList>
    </citation>
    <scope>NUCLEOTIDE SEQUENCE [LARGE SCALE GENOMIC DNA]</scope>
    <source>
        <strain evidence="3 4">ATCC 48635</strain>
    </source>
</reference>
<dbReference type="Proteomes" id="UP000243579">
    <property type="component" value="Unassembled WGS sequence"/>
</dbReference>
<sequence length="352" mass="38834">MAKKGAGGDKHGKGGDKRGKGSDTKGGGKRNARQALKKRPNVKAAAAAPAVNTTVMLSKKIDNAASSVFHQTNLSNPNPKIVGNVSNRHQVLVVGDGDFSFSLALATNLVSSFVQKRRVDLLYDSQAELFSKYPTASANVRGLQITHAEIHVGVDATALGQQDWIHDKSFDRILFNFPHLGGATEEDVEKNQNLLFRFFESARPFVNTPRGEVHVTLRNTLFYNRWDVEAQAERAGYSLKRRDPFDINLYPGYEAQRTHPASFRGEPPSTKGAKTHVFSVNTAWVKPIEEADIEVPTSIAKAPRVDKKAKAKGQVWACEPCKMNFHVQTKFNAHINSSKHAKVVKALKKQKK</sequence>
<dbReference type="PANTHER" id="PTHR11538:SF26">
    <property type="entry name" value="FERREDOXIN-FOLD ANTICODON-BINDING DOMAIN-CONTAINING PROTEIN 1"/>
    <property type="match status" value="1"/>
</dbReference>
<dbReference type="InterPro" id="IPR013087">
    <property type="entry name" value="Znf_C2H2_type"/>
</dbReference>
<dbReference type="GO" id="GO:0070475">
    <property type="term" value="P:rRNA base methylation"/>
    <property type="evidence" value="ECO:0007669"/>
    <property type="project" value="InterPro"/>
</dbReference>
<accession>A0A1V9Z513</accession>
<dbReference type="Pfam" id="PF10354">
    <property type="entry name" value="BMT5-like"/>
    <property type="match status" value="1"/>
</dbReference>
<feature type="compositionally biased region" description="Basic and acidic residues" evidence="1">
    <location>
        <begin position="1"/>
        <end position="23"/>
    </location>
</feature>
<dbReference type="SUPFAM" id="SSF57667">
    <property type="entry name" value="beta-beta-alpha zinc fingers"/>
    <property type="match status" value="1"/>
</dbReference>
<dbReference type="AlphaFoldDB" id="A0A1V9Z513"/>
<evidence type="ECO:0000313" key="4">
    <source>
        <dbReference type="Proteomes" id="UP000243579"/>
    </source>
</evidence>
<proteinExistence type="predicted"/>
<gene>
    <name evidence="3" type="ORF">ACHHYP_02988</name>
</gene>
<dbReference type="PANTHER" id="PTHR11538">
    <property type="entry name" value="PHENYLALANYL-TRNA SYNTHETASE"/>
    <property type="match status" value="1"/>
</dbReference>
<dbReference type="Gene3D" id="3.30.160.60">
    <property type="entry name" value="Classic Zinc Finger"/>
    <property type="match status" value="1"/>
</dbReference>
<dbReference type="InterPro" id="IPR036236">
    <property type="entry name" value="Znf_C2H2_sf"/>
</dbReference>
<evidence type="ECO:0000313" key="3">
    <source>
        <dbReference type="EMBL" id="OQR93041.1"/>
    </source>
</evidence>
<feature type="region of interest" description="Disordered" evidence="1">
    <location>
        <begin position="1"/>
        <end position="45"/>
    </location>
</feature>
<feature type="compositionally biased region" description="Basic residues" evidence="1">
    <location>
        <begin position="27"/>
        <end position="41"/>
    </location>
</feature>
<name>A0A1V9Z513_ACHHY</name>
<dbReference type="OrthoDB" id="273345at2759"/>
<evidence type="ECO:0000256" key="1">
    <source>
        <dbReference type="SAM" id="MobiDB-lite"/>
    </source>
</evidence>
<keyword evidence="4" id="KW-1185">Reference proteome</keyword>
<dbReference type="PROSITE" id="PS00028">
    <property type="entry name" value="ZINC_FINGER_C2H2_1"/>
    <property type="match status" value="1"/>
</dbReference>
<feature type="domain" description="C2H2-type" evidence="2">
    <location>
        <begin position="318"/>
        <end position="340"/>
    </location>
</feature>
<evidence type="ECO:0000259" key="2">
    <source>
        <dbReference type="PROSITE" id="PS00028"/>
    </source>
</evidence>
<dbReference type="GO" id="GO:0005737">
    <property type="term" value="C:cytoplasm"/>
    <property type="evidence" value="ECO:0007669"/>
    <property type="project" value="TreeGrafter"/>
</dbReference>
<dbReference type="STRING" id="1202772.A0A1V9Z513"/>
<dbReference type="GO" id="GO:0070042">
    <property type="term" value="F:rRNA (uridine-N3-)-methyltransferase activity"/>
    <property type="evidence" value="ECO:0007669"/>
    <property type="project" value="InterPro"/>
</dbReference>
<dbReference type="EMBL" id="JNBR01000432">
    <property type="protein sequence ID" value="OQR93041.1"/>
    <property type="molecule type" value="Genomic_DNA"/>
</dbReference>
<dbReference type="InterPro" id="IPR019446">
    <property type="entry name" value="BMT5-like"/>
</dbReference>
<protein>
    <recommendedName>
        <fullName evidence="2">C2H2-type domain-containing protein</fullName>
    </recommendedName>
</protein>
<organism evidence="3 4">
    <name type="scientific">Achlya hypogyna</name>
    <name type="common">Oomycete</name>
    <name type="synonym">Protoachlya hypogyna</name>
    <dbReference type="NCBI Taxonomy" id="1202772"/>
    <lineage>
        <taxon>Eukaryota</taxon>
        <taxon>Sar</taxon>
        <taxon>Stramenopiles</taxon>
        <taxon>Oomycota</taxon>
        <taxon>Saprolegniomycetes</taxon>
        <taxon>Saprolegniales</taxon>
        <taxon>Achlyaceae</taxon>
        <taxon>Achlya</taxon>
    </lineage>
</organism>
<comment type="caution">
    <text evidence="3">The sequence shown here is derived from an EMBL/GenBank/DDBJ whole genome shotgun (WGS) entry which is preliminary data.</text>
</comment>